<evidence type="ECO:0000256" key="1">
    <source>
        <dbReference type="SAM" id="MobiDB-lite"/>
    </source>
</evidence>
<evidence type="ECO:0000313" key="3">
    <source>
        <dbReference type="Proteomes" id="UP000685013"/>
    </source>
</evidence>
<feature type="compositionally biased region" description="Polar residues" evidence="1">
    <location>
        <begin position="29"/>
        <end position="70"/>
    </location>
</feature>
<proteinExistence type="predicted"/>
<name>A0AAV6MNE7_9ROSI</name>
<keyword evidence="3" id="KW-1185">Reference proteome</keyword>
<accession>A0AAV6MNE7</accession>
<evidence type="ECO:0000313" key="2">
    <source>
        <dbReference type="EMBL" id="KAG6583610.1"/>
    </source>
</evidence>
<dbReference type="AlphaFoldDB" id="A0AAV6MNE7"/>
<feature type="non-terminal residue" evidence="2">
    <location>
        <position position="1"/>
    </location>
</feature>
<feature type="region of interest" description="Disordered" evidence="1">
    <location>
        <begin position="29"/>
        <end position="75"/>
    </location>
</feature>
<protein>
    <submittedName>
        <fullName evidence="2">Uncharacterized protein</fullName>
    </submittedName>
</protein>
<dbReference type="EMBL" id="JAGKQH010000013">
    <property type="protein sequence ID" value="KAG6583610.1"/>
    <property type="molecule type" value="Genomic_DNA"/>
</dbReference>
<gene>
    <name evidence="2" type="ORF">SDJN03_19542</name>
</gene>
<reference evidence="2 3" key="1">
    <citation type="journal article" date="2021" name="Hortic Res">
        <title>The domestication of Cucurbita argyrosperma as revealed by the genome of its wild relative.</title>
        <authorList>
            <person name="Barrera-Redondo J."/>
            <person name="Sanchez-de la Vega G."/>
            <person name="Aguirre-Liguori J.A."/>
            <person name="Castellanos-Morales G."/>
            <person name="Gutierrez-Guerrero Y.T."/>
            <person name="Aguirre-Dugua X."/>
            <person name="Aguirre-Planter E."/>
            <person name="Tenaillon M.I."/>
            <person name="Lira-Saade R."/>
            <person name="Eguiarte L.E."/>
        </authorList>
    </citation>
    <scope>NUCLEOTIDE SEQUENCE [LARGE SCALE GENOMIC DNA]</scope>
    <source>
        <strain evidence="2">JBR-2021</strain>
    </source>
</reference>
<dbReference type="Proteomes" id="UP000685013">
    <property type="component" value="Chromosome 13"/>
</dbReference>
<organism evidence="2 3">
    <name type="scientific">Cucurbita argyrosperma subsp. sororia</name>
    <dbReference type="NCBI Taxonomy" id="37648"/>
    <lineage>
        <taxon>Eukaryota</taxon>
        <taxon>Viridiplantae</taxon>
        <taxon>Streptophyta</taxon>
        <taxon>Embryophyta</taxon>
        <taxon>Tracheophyta</taxon>
        <taxon>Spermatophyta</taxon>
        <taxon>Magnoliopsida</taxon>
        <taxon>eudicotyledons</taxon>
        <taxon>Gunneridae</taxon>
        <taxon>Pentapetalae</taxon>
        <taxon>rosids</taxon>
        <taxon>fabids</taxon>
        <taxon>Cucurbitales</taxon>
        <taxon>Cucurbitaceae</taxon>
        <taxon>Cucurbiteae</taxon>
        <taxon>Cucurbita</taxon>
    </lineage>
</organism>
<sequence>MVTSSKATATSNSTKSSSILAFNSRSFQIPKQFPNPNRSPKLTQTIQSGASNRGSTKSTMWAPSTGSCSNPTPPLADLQDQRSLHDNEMSENFEVCGRRLWFRSLCPG</sequence>
<comment type="caution">
    <text evidence="2">The sequence shown here is derived from an EMBL/GenBank/DDBJ whole genome shotgun (WGS) entry which is preliminary data.</text>
</comment>